<accession>A0A6A6Z0W6</accession>
<sequence length="107" mass="11503">GSTRLARECARGDLNAVQAAFRAAPEELNQDDSGGNTPLQIASLNGHTKIVKFLLSQGSRPDCESNDGDSPLIDAAENGHLDVVRLLLRANPNPHHQNKRGQRAIDV</sequence>
<dbReference type="EMBL" id="MU003695">
    <property type="protein sequence ID" value="KAF2814359.1"/>
    <property type="molecule type" value="Genomic_DNA"/>
</dbReference>
<dbReference type="RefSeq" id="XP_033581323.1">
    <property type="nucleotide sequence ID" value="XM_033714395.1"/>
</dbReference>
<keyword evidence="3" id="KW-1185">Reference proteome</keyword>
<organism evidence="2">
    <name type="scientific">Mytilinidion resinicola</name>
    <dbReference type="NCBI Taxonomy" id="574789"/>
    <lineage>
        <taxon>Eukaryota</taxon>
        <taxon>Fungi</taxon>
        <taxon>Dikarya</taxon>
        <taxon>Ascomycota</taxon>
        <taxon>Pezizomycotina</taxon>
        <taxon>Dothideomycetes</taxon>
        <taxon>Pleosporomycetidae</taxon>
        <taxon>Mytilinidiales</taxon>
        <taxon>Mytilinidiaceae</taxon>
        <taxon>Mytilinidion</taxon>
    </lineage>
</organism>
<dbReference type="Gene3D" id="1.25.40.20">
    <property type="entry name" value="Ankyrin repeat-containing domain"/>
    <property type="match status" value="1"/>
</dbReference>
<dbReference type="SUPFAM" id="SSF48403">
    <property type="entry name" value="Ankyrin repeat"/>
    <property type="match status" value="1"/>
</dbReference>
<dbReference type="InterPro" id="IPR036770">
    <property type="entry name" value="Ankyrin_rpt-contain_sf"/>
</dbReference>
<name>A0A6A6Z0W6_9PEZI</name>
<dbReference type="AlphaFoldDB" id="A0A6A6Z0W6"/>
<dbReference type="PANTHER" id="PTHR24149:SF14">
    <property type="entry name" value="ANKYRIN REPEAT DOMAIN 12"/>
    <property type="match status" value="1"/>
</dbReference>
<evidence type="ECO:0000313" key="2">
    <source>
        <dbReference type="EMBL" id="KAF2814359.1"/>
    </source>
</evidence>
<evidence type="ECO:0000313" key="3">
    <source>
        <dbReference type="Proteomes" id="UP000504636"/>
    </source>
</evidence>
<dbReference type="SMART" id="SM00248">
    <property type="entry name" value="ANK"/>
    <property type="match status" value="2"/>
</dbReference>
<dbReference type="PANTHER" id="PTHR24149">
    <property type="entry name" value="ANKYRIN REPEAT DOMAIN-CONTAINING PROTEIN 12"/>
    <property type="match status" value="1"/>
</dbReference>
<proteinExistence type="predicted"/>
<dbReference type="InterPro" id="IPR053210">
    <property type="entry name" value="ANKRD12"/>
</dbReference>
<evidence type="ECO:0000313" key="4">
    <source>
        <dbReference type="RefSeq" id="XP_033581323.1"/>
    </source>
</evidence>
<evidence type="ECO:0000256" key="1">
    <source>
        <dbReference type="PROSITE-ProRule" id="PRU00023"/>
    </source>
</evidence>
<reference evidence="4" key="2">
    <citation type="submission" date="2020-04" db="EMBL/GenBank/DDBJ databases">
        <authorList>
            <consortium name="NCBI Genome Project"/>
        </authorList>
    </citation>
    <scope>NUCLEOTIDE SEQUENCE</scope>
    <source>
        <strain evidence="4">CBS 304.34</strain>
    </source>
</reference>
<dbReference type="PROSITE" id="PS50297">
    <property type="entry name" value="ANK_REP_REGION"/>
    <property type="match status" value="2"/>
</dbReference>
<dbReference type="GeneID" id="54455288"/>
<keyword evidence="1" id="KW-0040">ANK repeat</keyword>
<dbReference type="PROSITE" id="PS50088">
    <property type="entry name" value="ANK_REPEAT"/>
    <property type="match status" value="2"/>
</dbReference>
<feature type="repeat" description="ANK" evidence="1">
    <location>
        <begin position="67"/>
        <end position="99"/>
    </location>
</feature>
<reference evidence="4" key="3">
    <citation type="submission" date="2025-04" db="UniProtKB">
        <authorList>
            <consortium name="RefSeq"/>
        </authorList>
    </citation>
    <scope>IDENTIFICATION</scope>
    <source>
        <strain evidence="4">CBS 304.34</strain>
    </source>
</reference>
<dbReference type="GO" id="GO:0005654">
    <property type="term" value="C:nucleoplasm"/>
    <property type="evidence" value="ECO:0007669"/>
    <property type="project" value="TreeGrafter"/>
</dbReference>
<dbReference type="Proteomes" id="UP000504636">
    <property type="component" value="Unplaced"/>
</dbReference>
<gene>
    <name evidence="2 4" type="ORF">BDZ99DRAFT_342728</name>
</gene>
<reference evidence="2 4" key="1">
    <citation type="journal article" date="2020" name="Stud. Mycol.">
        <title>101 Dothideomycetes genomes: a test case for predicting lifestyles and emergence of pathogens.</title>
        <authorList>
            <person name="Haridas S."/>
            <person name="Albert R."/>
            <person name="Binder M."/>
            <person name="Bloem J."/>
            <person name="Labutti K."/>
            <person name="Salamov A."/>
            <person name="Andreopoulos B."/>
            <person name="Baker S."/>
            <person name="Barry K."/>
            <person name="Bills G."/>
            <person name="Bluhm B."/>
            <person name="Cannon C."/>
            <person name="Castanera R."/>
            <person name="Culley D."/>
            <person name="Daum C."/>
            <person name="Ezra D."/>
            <person name="Gonzalez J."/>
            <person name="Henrissat B."/>
            <person name="Kuo A."/>
            <person name="Liang C."/>
            <person name="Lipzen A."/>
            <person name="Lutzoni F."/>
            <person name="Magnuson J."/>
            <person name="Mondo S."/>
            <person name="Nolan M."/>
            <person name="Ohm R."/>
            <person name="Pangilinan J."/>
            <person name="Park H.-J."/>
            <person name="Ramirez L."/>
            <person name="Alfaro M."/>
            <person name="Sun H."/>
            <person name="Tritt A."/>
            <person name="Yoshinaga Y."/>
            <person name="Zwiers L.-H."/>
            <person name="Turgeon B."/>
            <person name="Goodwin S."/>
            <person name="Spatafora J."/>
            <person name="Crous P."/>
            <person name="Grigoriev I."/>
        </authorList>
    </citation>
    <scope>NUCLEOTIDE SEQUENCE</scope>
    <source>
        <strain evidence="2 4">CBS 304.34</strain>
    </source>
</reference>
<dbReference type="InterPro" id="IPR002110">
    <property type="entry name" value="Ankyrin_rpt"/>
</dbReference>
<dbReference type="OrthoDB" id="194358at2759"/>
<protein>
    <submittedName>
        <fullName evidence="2 4">Ankyrin</fullName>
    </submittedName>
</protein>
<feature type="repeat" description="ANK" evidence="1">
    <location>
        <begin position="34"/>
        <end position="66"/>
    </location>
</feature>
<feature type="non-terminal residue" evidence="2">
    <location>
        <position position="1"/>
    </location>
</feature>
<feature type="non-terminal residue" evidence="2">
    <location>
        <position position="107"/>
    </location>
</feature>
<dbReference type="Pfam" id="PF12796">
    <property type="entry name" value="Ank_2"/>
    <property type="match status" value="1"/>
</dbReference>